<evidence type="ECO:0000259" key="3">
    <source>
        <dbReference type="PROSITE" id="PS00624"/>
    </source>
</evidence>
<evidence type="ECO:0000256" key="2">
    <source>
        <dbReference type="ARBA" id="ARBA00010790"/>
    </source>
</evidence>
<name>M5BLA1_THACB</name>
<reference evidence="4 5" key="1">
    <citation type="journal article" date="2013" name="J. Biotechnol.">
        <title>Establishment and interpretation of the genome sequence of the phytopathogenic fungus Rhizoctonia solani AG1-IB isolate 7/3/14.</title>
        <authorList>
            <person name="Wibberg D.W."/>
            <person name="Jelonek L.J."/>
            <person name="Rupp O.R."/>
            <person name="Hennig M.H."/>
            <person name="Eikmeyer F.E."/>
            <person name="Goesmann A.G."/>
            <person name="Hartmann A.H."/>
            <person name="Borriss R.B."/>
            <person name="Grosch R.G."/>
            <person name="Puehler A.P."/>
            <person name="Schlueter A.S."/>
        </authorList>
    </citation>
    <scope>NUCLEOTIDE SEQUENCE [LARGE SCALE GENOMIC DNA]</scope>
    <source>
        <strain evidence="5">AG1-IB / isolate 7/3/14</strain>
    </source>
</reference>
<gene>
    <name evidence="4" type="ORF">BN14_01552</name>
</gene>
<comment type="similarity">
    <text evidence="2">Belongs to the GMC oxidoreductase family.</text>
</comment>
<proteinExistence type="inferred from homology"/>
<dbReference type="AlphaFoldDB" id="M5BLA1"/>
<dbReference type="Gene3D" id="3.30.560.10">
    <property type="entry name" value="Glucose Oxidase, domain 3"/>
    <property type="match status" value="1"/>
</dbReference>
<dbReference type="Pfam" id="PF00732">
    <property type="entry name" value="GMC_oxred_N"/>
    <property type="match status" value="1"/>
</dbReference>
<evidence type="ECO:0000256" key="1">
    <source>
        <dbReference type="ARBA" id="ARBA00001974"/>
    </source>
</evidence>
<dbReference type="InterPro" id="IPR012132">
    <property type="entry name" value="GMC_OxRdtase"/>
</dbReference>
<feature type="domain" description="Glucose-methanol-choline oxidoreductase N-terminal" evidence="3">
    <location>
        <begin position="121"/>
        <end position="135"/>
    </location>
</feature>
<dbReference type="PROSITE" id="PS00624">
    <property type="entry name" value="GMC_OXRED_2"/>
    <property type="match status" value="1"/>
</dbReference>
<evidence type="ECO:0000313" key="4">
    <source>
        <dbReference type="EMBL" id="CCO27569.1"/>
    </source>
</evidence>
<dbReference type="InterPro" id="IPR007867">
    <property type="entry name" value="GMC_OxRtase_C"/>
</dbReference>
<protein>
    <recommendedName>
        <fullName evidence="3">Glucose-methanol-choline oxidoreductase N-terminal domain-containing protein</fullName>
    </recommendedName>
</protein>
<dbReference type="PANTHER" id="PTHR11552:SF213">
    <property type="entry name" value="DEHYDROGENASE, PUTATIVE-RELATED"/>
    <property type="match status" value="1"/>
</dbReference>
<dbReference type="Pfam" id="PF05199">
    <property type="entry name" value="GMC_oxred_C"/>
    <property type="match status" value="1"/>
</dbReference>
<evidence type="ECO:0000313" key="5">
    <source>
        <dbReference type="Proteomes" id="UP000012065"/>
    </source>
</evidence>
<dbReference type="HOGENOM" id="CLU_837235_0_0_1"/>
<comment type="cofactor">
    <cofactor evidence="1">
        <name>FAD</name>
        <dbReference type="ChEBI" id="CHEBI:57692"/>
    </cofactor>
</comment>
<dbReference type="GO" id="GO:0016614">
    <property type="term" value="F:oxidoreductase activity, acting on CH-OH group of donors"/>
    <property type="evidence" value="ECO:0007669"/>
    <property type="project" value="InterPro"/>
</dbReference>
<organism evidence="4 5">
    <name type="scientific">Thanatephorus cucumeris (strain AG1-IB / isolate 7/3/14)</name>
    <name type="common">Lettuce bottom rot fungus</name>
    <name type="synonym">Rhizoctonia solani</name>
    <dbReference type="NCBI Taxonomy" id="1108050"/>
    <lineage>
        <taxon>Eukaryota</taxon>
        <taxon>Fungi</taxon>
        <taxon>Dikarya</taxon>
        <taxon>Basidiomycota</taxon>
        <taxon>Agaricomycotina</taxon>
        <taxon>Agaricomycetes</taxon>
        <taxon>Cantharellales</taxon>
        <taxon>Ceratobasidiaceae</taxon>
        <taxon>Rhizoctonia</taxon>
        <taxon>Rhizoctonia solani AG-1</taxon>
    </lineage>
</organism>
<dbReference type="SUPFAM" id="SSF54373">
    <property type="entry name" value="FAD-linked reductases, C-terminal domain"/>
    <property type="match status" value="1"/>
</dbReference>
<accession>M5BLA1</accession>
<dbReference type="PANTHER" id="PTHR11552">
    <property type="entry name" value="GLUCOSE-METHANOL-CHOLINE GMC OXIDOREDUCTASE"/>
    <property type="match status" value="1"/>
</dbReference>
<dbReference type="Gene3D" id="3.50.50.60">
    <property type="entry name" value="FAD/NAD(P)-binding domain"/>
    <property type="match status" value="1"/>
</dbReference>
<sequence length="332" mass="36072">MNTLMSSVPAIGGSDWNNLTADGVAGSATLTFTRDQYGNRSSTRDHLVDVRTRFPDKLTIQTETMATRILICKSSDGSLQAYGVEAASGSYLLPVARQFAGKRTLNLKTYTARYEVISSAGTFQTPQLLMLSGIGPSQQLSNLGISTFVDLPGDKLDINKNYLGSAESIEDLTILRDNIQKSRRYVASTPQINRWIVQETWPGSQYQTDEQLWEFLRANVFGHHLCCSAKIGADNDSMAVLNSQFQLRGVKNLRVVDASVFPDIPGMFITTPIYTISEKAADLILDTAKANGWGTGAAAVTGNSNSGISIKVSVDIDVMEEWGCFDTGSDAL</sequence>
<dbReference type="InterPro" id="IPR036188">
    <property type="entry name" value="FAD/NAD-bd_sf"/>
</dbReference>
<dbReference type="GO" id="GO:0050660">
    <property type="term" value="F:flavin adenine dinucleotide binding"/>
    <property type="evidence" value="ECO:0007669"/>
    <property type="project" value="InterPro"/>
</dbReference>
<dbReference type="EMBL" id="CAOJ01002064">
    <property type="protein sequence ID" value="CCO27569.1"/>
    <property type="molecule type" value="Genomic_DNA"/>
</dbReference>
<dbReference type="InterPro" id="IPR000172">
    <property type="entry name" value="GMC_OxRdtase_N"/>
</dbReference>
<comment type="caution">
    <text evidence="4">The sequence shown here is derived from an EMBL/GenBank/DDBJ whole genome shotgun (WGS) entry which is preliminary data.</text>
</comment>
<dbReference type="Proteomes" id="UP000012065">
    <property type="component" value="Unassembled WGS sequence"/>
</dbReference>
<dbReference type="SUPFAM" id="SSF51905">
    <property type="entry name" value="FAD/NAD(P)-binding domain"/>
    <property type="match status" value="1"/>
</dbReference>